<dbReference type="Pfam" id="PF11102">
    <property type="entry name" value="YjbF"/>
    <property type="match status" value="1"/>
</dbReference>
<dbReference type="SUPFAM" id="SSF159270">
    <property type="entry name" value="YmcC-like"/>
    <property type="match status" value="1"/>
</dbReference>
<dbReference type="STRING" id="1799789.AX660_10130"/>
<organism evidence="1 2">
    <name type="scientific">Paraglaciecola hydrolytica</name>
    <dbReference type="NCBI Taxonomy" id="1799789"/>
    <lineage>
        <taxon>Bacteria</taxon>
        <taxon>Pseudomonadati</taxon>
        <taxon>Pseudomonadota</taxon>
        <taxon>Gammaproteobacteria</taxon>
        <taxon>Alteromonadales</taxon>
        <taxon>Alteromonadaceae</taxon>
        <taxon>Paraglaciecola</taxon>
    </lineage>
</organism>
<dbReference type="PROSITE" id="PS51257">
    <property type="entry name" value="PROKAR_LIPOPROTEIN"/>
    <property type="match status" value="1"/>
</dbReference>
<evidence type="ECO:0008006" key="3">
    <source>
        <dbReference type="Google" id="ProtNLM"/>
    </source>
</evidence>
<evidence type="ECO:0000313" key="2">
    <source>
        <dbReference type="Proteomes" id="UP000070299"/>
    </source>
</evidence>
<accession>A0A136A507</accession>
<dbReference type="EMBL" id="LSNE01000003">
    <property type="protein sequence ID" value="KXI30325.1"/>
    <property type="molecule type" value="Genomic_DNA"/>
</dbReference>
<dbReference type="AlphaFoldDB" id="A0A136A507"/>
<dbReference type="Proteomes" id="UP000070299">
    <property type="component" value="Unassembled WGS sequence"/>
</dbReference>
<evidence type="ECO:0000313" key="1">
    <source>
        <dbReference type="EMBL" id="KXI30325.1"/>
    </source>
</evidence>
<reference evidence="2" key="1">
    <citation type="submission" date="2016-02" db="EMBL/GenBank/DDBJ databases">
        <authorList>
            <person name="Schultz-Johansen M."/>
            <person name="Glaring M.A."/>
            <person name="Bech P.K."/>
            <person name="Stougaard P."/>
        </authorList>
    </citation>
    <scope>NUCLEOTIDE SEQUENCE [LARGE SCALE GENOMIC DNA]</scope>
    <source>
        <strain evidence="2">S66</strain>
    </source>
</reference>
<proteinExistence type="predicted"/>
<dbReference type="InterPro" id="IPR023373">
    <property type="entry name" value="YmcC_sf"/>
</dbReference>
<protein>
    <recommendedName>
        <fullName evidence="3">Lipoprotein YmcC</fullName>
    </recommendedName>
</protein>
<comment type="caution">
    <text evidence="1">The sequence shown here is derived from an EMBL/GenBank/DDBJ whole genome shotgun (WGS) entry which is preliminary data.</text>
</comment>
<name>A0A136A507_9ALTE</name>
<dbReference type="InterPro" id="IPR021308">
    <property type="entry name" value="GfcB"/>
</dbReference>
<sequence>MPMSRIYSYYYIFILLSLLSSCSSTHQAYLRTLKLAFDESQDIILQTNDISQSPVDLIYVKKGSFPTIVLALAFIENDEYKWISSDKASLIEQNGRIIKTLSLDHNLDFVTADVEDPLIHPLAIKDSATWQREIDFDGSHFGVQLDSVFSQKGSQVLAILEQNIEVVLIEERVRVIENNDHDFSESEWLNQFWLNKSSGRVIRSNQKITPNSDFVDITYISRALRL</sequence>
<gene>
    <name evidence="1" type="ORF">AX660_10130</name>
</gene>
<keyword evidence="2" id="KW-1185">Reference proteome</keyword>
<dbReference type="Gene3D" id="2.40.360.10">
    <property type="entry name" value="YmcC-like"/>
    <property type="match status" value="1"/>
</dbReference>